<dbReference type="GO" id="GO:0000976">
    <property type="term" value="F:transcription cis-regulatory region binding"/>
    <property type="evidence" value="ECO:0007669"/>
    <property type="project" value="TreeGrafter"/>
</dbReference>
<dbReference type="STRING" id="1249101.BST21_10805"/>
<dbReference type="PANTHER" id="PTHR30055">
    <property type="entry name" value="HTH-TYPE TRANSCRIPTIONAL REGULATOR RUTR"/>
    <property type="match status" value="1"/>
</dbReference>
<dbReference type="SUPFAM" id="SSF46689">
    <property type="entry name" value="Homeodomain-like"/>
    <property type="match status" value="1"/>
</dbReference>
<dbReference type="GO" id="GO:0003700">
    <property type="term" value="F:DNA-binding transcription factor activity"/>
    <property type="evidence" value="ECO:0007669"/>
    <property type="project" value="TreeGrafter"/>
</dbReference>
<dbReference type="OrthoDB" id="4899232at2"/>
<dbReference type="Gene3D" id="1.10.357.10">
    <property type="entry name" value="Tetracycline Repressor, domain 2"/>
    <property type="match status" value="1"/>
</dbReference>
<accession>A0A1X0BVI5</accession>
<dbReference type="InterPro" id="IPR036271">
    <property type="entry name" value="Tet_transcr_reg_TetR-rel_C_sf"/>
</dbReference>
<name>A0A1X0BVI5_MYCCF</name>
<evidence type="ECO:0000256" key="1">
    <source>
        <dbReference type="ARBA" id="ARBA00023125"/>
    </source>
</evidence>
<dbReference type="Pfam" id="PF00440">
    <property type="entry name" value="TetR_N"/>
    <property type="match status" value="1"/>
</dbReference>
<proteinExistence type="predicted"/>
<dbReference type="PRINTS" id="PR00455">
    <property type="entry name" value="HTHTETR"/>
</dbReference>
<dbReference type="AlphaFoldDB" id="A0A1X0BVI5"/>
<reference evidence="2 3" key="1">
    <citation type="journal article" date="2019" name="Emerg. Microbes Infect.">
        <title>Comprehensive subspecies identification of 175 nontuberculous mycobacteria species based on 7547 genomic profiles.</title>
        <authorList>
            <person name="Matsumoto Y."/>
            <person name="Kinjo T."/>
            <person name="Motooka D."/>
            <person name="Nabeya D."/>
            <person name="Jung N."/>
            <person name="Uechi K."/>
            <person name="Horii T."/>
            <person name="Iida T."/>
            <person name="Fujita J."/>
            <person name="Nakamura S."/>
        </authorList>
    </citation>
    <scope>NUCLEOTIDE SEQUENCE [LARGE SCALE GENOMIC DNA]</scope>
    <source>
        <strain evidence="2 3">JCM 18439</strain>
    </source>
</reference>
<dbReference type="InterPro" id="IPR050109">
    <property type="entry name" value="HTH-type_TetR-like_transc_reg"/>
</dbReference>
<organism evidence="2 3">
    <name type="scientific">Mycolicibacterium celeriflavum</name>
    <name type="common">Mycobacterium celeriflavum</name>
    <dbReference type="NCBI Taxonomy" id="1249101"/>
    <lineage>
        <taxon>Bacteria</taxon>
        <taxon>Bacillati</taxon>
        <taxon>Actinomycetota</taxon>
        <taxon>Actinomycetes</taxon>
        <taxon>Mycobacteriales</taxon>
        <taxon>Mycobacteriaceae</taxon>
        <taxon>Mycolicibacterium</taxon>
    </lineage>
</organism>
<gene>
    <name evidence="2" type="ORF">MCEL_17620</name>
</gene>
<dbReference type="RefSeq" id="WP_083001987.1">
    <property type="nucleotide sequence ID" value="NZ_AP022591.1"/>
</dbReference>
<dbReference type="Proteomes" id="UP000466431">
    <property type="component" value="Chromosome"/>
</dbReference>
<dbReference type="Gene3D" id="1.10.10.60">
    <property type="entry name" value="Homeodomain-like"/>
    <property type="match status" value="1"/>
</dbReference>
<dbReference type="EMBL" id="AP022591">
    <property type="protein sequence ID" value="BBY43467.1"/>
    <property type="molecule type" value="Genomic_DNA"/>
</dbReference>
<dbReference type="KEGG" id="mcee:MCEL_17620"/>
<evidence type="ECO:0000313" key="3">
    <source>
        <dbReference type="Proteomes" id="UP000466431"/>
    </source>
</evidence>
<keyword evidence="3" id="KW-1185">Reference proteome</keyword>
<dbReference type="InterPro" id="IPR001647">
    <property type="entry name" value="HTH_TetR"/>
</dbReference>
<sequence>MPATGAGETRQRRDRGSISADEILNGALEVAAEVSIDNLSMPQLAKHLGVGVTSIYWYFRRKDDLLDAMTNRALERFEFTVPTIAASNWRESLRDHALTMRRRFRADPVLCDLVLIRGQYGHRAMHAALQKLGQPIGALIEAGLSAEQAVETYGAISVHIRGSVVLERLQERTEGFPSQLVDGGRYIGFADDVDFAYVLDSILDHAEAIIAAA</sequence>
<evidence type="ECO:0000313" key="2">
    <source>
        <dbReference type="EMBL" id="BBY43467.1"/>
    </source>
</evidence>
<dbReference type="SUPFAM" id="SSF48498">
    <property type="entry name" value="Tetracyclin repressor-like, C-terminal domain"/>
    <property type="match status" value="1"/>
</dbReference>
<dbReference type="InterPro" id="IPR009057">
    <property type="entry name" value="Homeodomain-like_sf"/>
</dbReference>
<protein>
    <submittedName>
        <fullName evidence="2">TetR family transcriptional regulator</fullName>
    </submittedName>
</protein>
<dbReference type="PROSITE" id="PS50977">
    <property type="entry name" value="HTH_TETR_2"/>
    <property type="match status" value="1"/>
</dbReference>
<keyword evidence="1" id="KW-0238">DNA-binding</keyword>
<dbReference type="PANTHER" id="PTHR30055:SF207">
    <property type="entry name" value="HTH-TYPE TRANSCRIPTIONAL REPRESSOR FATR"/>
    <property type="match status" value="1"/>
</dbReference>